<evidence type="ECO:0000256" key="3">
    <source>
        <dbReference type="ARBA" id="ARBA00022452"/>
    </source>
</evidence>
<dbReference type="PANTHER" id="PTHR35093:SF8">
    <property type="entry name" value="OUTER MEMBRANE PROTEIN NMB0088-RELATED"/>
    <property type="match status" value="1"/>
</dbReference>
<dbReference type="GO" id="GO:0009279">
    <property type="term" value="C:cell outer membrane"/>
    <property type="evidence" value="ECO:0007669"/>
    <property type="project" value="UniProtKB-SubCell"/>
</dbReference>
<keyword evidence="10" id="KW-1185">Reference proteome</keyword>
<dbReference type="PANTHER" id="PTHR35093">
    <property type="entry name" value="OUTER MEMBRANE PROTEIN NMB0088-RELATED"/>
    <property type="match status" value="1"/>
</dbReference>
<comment type="caution">
    <text evidence="9">The sequence shown here is derived from an EMBL/GenBank/DDBJ whole genome shotgun (WGS) entry which is preliminary data.</text>
</comment>
<comment type="similarity">
    <text evidence="2">Belongs to the OmpP1/FadL family.</text>
</comment>
<dbReference type="EMBL" id="WOCD01000005">
    <property type="protein sequence ID" value="MUH73329.1"/>
    <property type="molecule type" value="Genomic_DNA"/>
</dbReference>
<evidence type="ECO:0000256" key="2">
    <source>
        <dbReference type="ARBA" id="ARBA00008163"/>
    </source>
</evidence>
<dbReference type="RefSeq" id="WP_155696520.1">
    <property type="nucleotide sequence ID" value="NZ_WOCD01000005.1"/>
</dbReference>
<reference evidence="9 10" key="1">
    <citation type="submission" date="2019-11" db="EMBL/GenBank/DDBJ databases">
        <title>P. haliotis isolates from Z. marina roots.</title>
        <authorList>
            <person name="Cohen M."/>
            <person name="Jospin G."/>
            <person name="Eisen J.A."/>
            <person name="Coil D.A."/>
        </authorList>
    </citation>
    <scope>NUCLEOTIDE SEQUENCE [LARGE SCALE GENOMIC DNA]</scope>
    <source>
        <strain evidence="9 10">UCD-MCMsp1aY</strain>
    </source>
</reference>
<evidence type="ECO:0000256" key="5">
    <source>
        <dbReference type="ARBA" id="ARBA00022729"/>
    </source>
</evidence>
<gene>
    <name evidence="9" type="ORF">GNP35_13035</name>
</gene>
<proteinExistence type="inferred from homology"/>
<dbReference type="InterPro" id="IPR005017">
    <property type="entry name" value="OMPP1/FadL/TodX"/>
</dbReference>
<dbReference type="SUPFAM" id="SSF56935">
    <property type="entry name" value="Porins"/>
    <property type="match status" value="1"/>
</dbReference>
<dbReference type="Gene3D" id="2.40.160.60">
    <property type="entry name" value="Outer membrane protein transport protein (OMPP1/FadL/TodX)"/>
    <property type="match status" value="1"/>
</dbReference>
<comment type="subcellular location">
    <subcellularLocation>
        <location evidence="1">Cell outer membrane</location>
        <topology evidence="1">Multi-pass membrane protein</topology>
    </subcellularLocation>
</comment>
<keyword evidence="4" id="KW-0812">Transmembrane</keyword>
<dbReference type="Pfam" id="PF03349">
    <property type="entry name" value="Toluene_X"/>
    <property type="match status" value="1"/>
</dbReference>
<keyword evidence="5 8" id="KW-0732">Signal</keyword>
<name>A0A6N8FCQ2_9GAMM</name>
<dbReference type="Proteomes" id="UP000439994">
    <property type="component" value="Unassembled WGS sequence"/>
</dbReference>
<evidence type="ECO:0000256" key="1">
    <source>
        <dbReference type="ARBA" id="ARBA00004571"/>
    </source>
</evidence>
<keyword evidence="7" id="KW-0998">Cell outer membrane</keyword>
<accession>A0A6N8FCQ2</accession>
<organism evidence="9 10">
    <name type="scientific">Psychrosphaera haliotis</name>
    <dbReference type="NCBI Taxonomy" id="555083"/>
    <lineage>
        <taxon>Bacteria</taxon>
        <taxon>Pseudomonadati</taxon>
        <taxon>Pseudomonadota</taxon>
        <taxon>Gammaproteobacteria</taxon>
        <taxon>Alteromonadales</taxon>
        <taxon>Pseudoalteromonadaceae</taxon>
        <taxon>Psychrosphaera</taxon>
    </lineage>
</organism>
<evidence type="ECO:0000256" key="8">
    <source>
        <dbReference type="SAM" id="SignalP"/>
    </source>
</evidence>
<sequence length="423" mass="45394">MKKQFVLSVIAASVAVSPVASATNGYFTHGYGTSHKGMAGAGVAISEDLMSAATNPAALNLDYLNGKTGIIVGAELFSPDREYRISQPDFYAPEGFYLQSPGKKSGNSLFVIPEFAIGKKLNDKWNAGLVVYANGGMNTEYAAQAAEQGTFYAGKTGVDLKQLFISPTFSYKVSESTQVGFAPLLVVQQFKATGLASFGGFSSSPENLSNQGTDTTTGLGLQVGIQHQISEPLRVGFSYRSSVSMDEFDKYAGLFAEQGGFDLPSSLQVGVAWQASAEHQFLLDWQKINYAEVNSIANPLSNLMVAPLGADNGAGFGWEDMSVVKFGWQWQRTAEQKLRLGVSYGEQPIPSTQTLFNILAPGVQEWHYTAGLTQSVGDNTKLSLMAFYSPSKSVTGSNMLAPNQDITLEMSQSGFAASFEWAF</sequence>
<evidence type="ECO:0000256" key="6">
    <source>
        <dbReference type="ARBA" id="ARBA00023136"/>
    </source>
</evidence>
<evidence type="ECO:0000313" key="10">
    <source>
        <dbReference type="Proteomes" id="UP000439994"/>
    </source>
</evidence>
<protein>
    <submittedName>
        <fullName evidence="9">Long-chain fatty acid transporter</fullName>
    </submittedName>
</protein>
<dbReference type="AlphaFoldDB" id="A0A6N8FCQ2"/>
<evidence type="ECO:0000256" key="7">
    <source>
        <dbReference type="ARBA" id="ARBA00023237"/>
    </source>
</evidence>
<feature type="signal peptide" evidence="8">
    <location>
        <begin position="1"/>
        <end position="22"/>
    </location>
</feature>
<dbReference type="OrthoDB" id="19849at2"/>
<dbReference type="GO" id="GO:0015483">
    <property type="term" value="F:long-chain fatty acid transporting porin activity"/>
    <property type="evidence" value="ECO:0007669"/>
    <property type="project" value="TreeGrafter"/>
</dbReference>
<evidence type="ECO:0000256" key="4">
    <source>
        <dbReference type="ARBA" id="ARBA00022692"/>
    </source>
</evidence>
<keyword evidence="3" id="KW-1134">Transmembrane beta strand</keyword>
<keyword evidence="6" id="KW-0472">Membrane</keyword>
<feature type="chain" id="PRO_5026780251" evidence="8">
    <location>
        <begin position="23"/>
        <end position="423"/>
    </location>
</feature>
<evidence type="ECO:0000313" key="9">
    <source>
        <dbReference type="EMBL" id="MUH73329.1"/>
    </source>
</evidence>